<evidence type="ECO:0000256" key="1">
    <source>
        <dbReference type="ARBA" id="ARBA00023002"/>
    </source>
</evidence>
<dbReference type="AlphaFoldDB" id="A0A9J6QQ07"/>
<dbReference type="CDD" id="cd07122">
    <property type="entry name" value="ALDH_F20_ACDH"/>
    <property type="match status" value="1"/>
</dbReference>
<dbReference type="Gene3D" id="3.40.309.10">
    <property type="entry name" value="Aldehyde Dehydrogenase, Chain A, domain 2"/>
    <property type="match status" value="1"/>
</dbReference>
<comment type="caution">
    <text evidence="3">The sequence shown here is derived from an EMBL/GenBank/DDBJ whole genome shotgun (WGS) entry which is preliminary data.</text>
</comment>
<dbReference type="GO" id="GO:0016620">
    <property type="term" value="F:oxidoreductase activity, acting on the aldehyde or oxo group of donors, NAD or NADP as acceptor"/>
    <property type="evidence" value="ECO:0007669"/>
    <property type="project" value="InterPro"/>
</dbReference>
<evidence type="ECO:0000313" key="3">
    <source>
        <dbReference type="EMBL" id="MCU7377516.1"/>
    </source>
</evidence>
<keyword evidence="4" id="KW-1185">Reference proteome</keyword>
<dbReference type="InterPro" id="IPR015590">
    <property type="entry name" value="Aldehyde_DH_dom"/>
</dbReference>
<dbReference type="RefSeq" id="WP_253020833.1">
    <property type="nucleotide sequence ID" value="NZ_JAOSHN010000001.1"/>
</dbReference>
<reference evidence="3" key="1">
    <citation type="submission" date="2022-09" db="EMBL/GenBank/DDBJ databases">
        <title>Culturomic study of gut microbiota in children with autism spectrum disorder.</title>
        <authorList>
            <person name="Efimov B.A."/>
            <person name="Chaplin A.V."/>
            <person name="Sokolova S.R."/>
            <person name="Pikina A.P."/>
            <person name="Korzhanova M."/>
            <person name="Belova V."/>
            <person name="Korostin D."/>
        </authorList>
    </citation>
    <scope>NUCLEOTIDE SEQUENCE</scope>
    <source>
        <strain evidence="3">ASD5510</strain>
    </source>
</reference>
<dbReference type="PANTHER" id="PTHR11699">
    <property type="entry name" value="ALDEHYDE DEHYDROGENASE-RELATED"/>
    <property type="match status" value="1"/>
</dbReference>
<accession>A0A9J6QQ07</accession>
<dbReference type="EMBL" id="JAOSHN010000001">
    <property type="protein sequence ID" value="MCU7377516.1"/>
    <property type="molecule type" value="Genomic_DNA"/>
</dbReference>
<dbReference type="SUPFAM" id="SSF53720">
    <property type="entry name" value="ALDH-like"/>
    <property type="match status" value="1"/>
</dbReference>
<evidence type="ECO:0000313" key="4">
    <source>
        <dbReference type="Proteomes" id="UP001065549"/>
    </source>
</evidence>
<gene>
    <name evidence="3" type="ORF">OBO34_04000</name>
</gene>
<dbReference type="InterPro" id="IPR016161">
    <property type="entry name" value="Ald_DH/histidinol_DH"/>
</dbReference>
<feature type="domain" description="Aldehyde dehydrogenase" evidence="2">
    <location>
        <begin position="63"/>
        <end position="271"/>
    </location>
</feature>
<keyword evidence="1" id="KW-0560">Oxidoreductase</keyword>
<dbReference type="Pfam" id="PF00171">
    <property type="entry name" value="Aldedh"/>
    <property type="match status" value="1"/>
</dbReference>
<dbReference type="InterPro" id="IPR016163">
    <property type="entry name" value="Ald_DH_C"/>
</dbReference>
<dbReference type="Proteomes" id="UP001065549">
    <property type="component" value="Unassembled WGS sequence"/>
</dbReference>
<proteinExistence type="predicted"/>
<dbReference type="Gene3D" id="3.40.605.10">
    <property type="entry name" value="Aldehyde Dehydrogenase, Chain A, domain 1"/>
    <property type="match status" value="1"/>
</dbReference>
<dbReference type="InterPro" id="IPR016162">
    <property type="entry name" value="Ald_DH_N"/>
</dbReference>
<evidence type="ECO:0000259" key="2">
    <source>
        <dbReference type="Pfam" id="PF00171"/>
    </source>
</evidence>
<protein>
    <submittedName>
        <fullName evidence="3">Aldehyde dehydrogenase family protein</fullName>
    </submittedName>
</protein>
<organism evidence="3 4">
    <name type="scientific">Hominibacterium faecale</name>
    <dbReference type="NCBI Taxonomy" id="2839743"/>
    <lineage>
        <taxon>Bacteria</taxon>
        <taxon>Bacillati</taxon>
        <taxon>Bacillota</taxon>
        <taxon>Clostridia</taxon>
        <taxon>Peptostreptococcales</taxon>
        <taxon>Anaerovoracaceae</taxon>
        <taxon>Hominibacterium</taxon>
    </lineage>
</organism>
<name>A0A9J6QQ07_9FIRM</name>
<sequence length="476" mass="52469">MEINYEAYMKGLVERAKKAQNILNGYSQEQVDELVTAIAFYGTRPDFMRAVAEQTVAETGMGDVEDKIAKIWNKTIGHYREMKDEKSVGLIEYDEKRNIAKYAKPMGVIGALAPVTNAENTAVVKPMNAIKGRNAMILAPHPRAAKVNLFVVNYLRKVLKKFQAPEDLIIAVEPEYVSIDCSGELMKQCDFVLATGGAGMVKAAYESGTPAIGVGTGNDAVYVDGTTDLGKVAQMVRTSKCFDNATSCSTENVLLVQKECYDAFVNALQEHGGFLVREASEEKAKLQAALWPKWPENHALNRHIIAQPISVIAELAELEINQNTQFLFVEENGGIGHDYPFTGEKLSRVTTLIKTDSFEEAMDKMEAIMDYMGKGHGCGIHTSDDNKVEKMALRMPVARMMVNQPQGVGNSGSWENGMPMTMTLGCGTWGNNSVSHNVNWKDLINITHVSRTLPLNVPKEEDLFTAEFIAENSKPL</sequence>